<dbReference type="STRING" id="1664694.A0A0N1NZ28"/>
<keyword evidence="7" id="KW-1185">Reference proteome</keyword>
<feature type="domain" description="Cytochrome b5 heme-binding" evidence="4">
    <location>
        <begin position="1"/>
        <end position="75"/>
    </location>
</feature>
<gene>
    <name evidence="6" type="ORF">AB675_7926</name>
</gene>
<dbReference type="InterPro" id="IPR008259">
    <property type="entry name" value="FMN_hydac_DH_AS"/>
</dbReference>
<dbReference type="RefSeq" id="XP_018001199.1">
    <property type="nucleotide sequence ID" value="XM_018148332.1"/>
</dbReference>
<accession>A0A0N1NZ28</accession>
<proteinExistence type="predicted"/>
<dbReference type="InterPro" id="IPR013785">
    <property type="entry name" value="Aldolase_TIM"/>
</dbReference>
<feature type="domain" description="FMN hydroxy acid dehydrogenase" evidence="5">
    <location>
        <begin position="99"/>
        <end position="447"/>
    </location>
</feature>
<evidence type="ECO:0000259" key="5">
    <source>
        <dbReference type="PROSITE" id="PS51349"/>
    </source>
</evidence>
<dbReference type="OrthoDB" id="1925334at2759"/>
<dbReference type="VEuPathDB" id="FungiDB:AB675_7926"/>
<dbReference type="PROSITE" id="PS00557">
    <property type="entry name" value="FMN_HYDROXY_ACID_DH_1"/>
    <property type="match status" value="1"/>
</dbReference>
<dbReference type="PANTHER" id="PTHR10578:SF104">
    <property type="entry name" value="CYTOCHROME B2, MITOCHONDRIAL-RELATED"/>
    <property type="match status" value="1"/>
</dbReference>
<dbReference type="SMART" id="SM01117">
    <property type="entry name" value="Cyt-b5"/>
    <property type="match status" value="1"/>
</dbReference>
<name>A0A0N1NZ28_9EURO</name>
<dbReference type="GeneID" id="28740212"/>
<dbReference type="GO" id="GO:0016491">
    <property type="term" value="F:oxidoreductase activity"/>
    <property type="evidence" value="ECO:0007669"/>
    <property type="project" value="UniProtKB-KW"/>
</dbReference>
<comment type="cofactor">
    <cofactor evidence="1">
        <name>FMN</name>
        <dbReference type="ChEBI" id="CHEBI:58210"/>
    </cofactor>
</comment>
<dbReference type="Proteomes" id="UP000038010">
    <property type="component" value="Unassembled WGS sequence"/>
</dbReference>
<feature type="compositionally biased region" description="Basic and acidic residues" evidence="3">
    <location>
        <begin position="61"/>
        <end position="72"/>
    </location>
</feature>
<feature type="region of interest" description="Disordered" evidence="3">
    <location>
        <begin position="60"/>
        <end position="97"/>
    </location>
</feature>
<protein>
    <submittedName>
        <fullName evidence="6">Cytochrome b2, mitochondrial</fullName>
    </submittedName>
</protein>
<dbReference type="PANTHER" id="PTHR10578">
    <property type="entry name" value="S -2-HYDROXY-ACID OXIDASE-RELATED"/>
    <property type="match status" value="1"/>
</dbReference>
<dbReference type="SUPFAM" id="SSF51395">
    <property type="entry name" value="FMN-linked oxidoreductases"/>
    <property type="match status" value="1"/>
</dbReference>
<evidence type="ECO:0000313" key="7">
    <source>
        <dbReference type="Proteomes" id="UP000038010"/>
    </source>
</evidence>
<dbReference type="EMBL" id="LFJN01000010">
    <property type="protein sequence ID" value="KPI41236.1"/>
    <property type="molecule type" value="Genomic_DNA"/>
</dbReference>
<dbReference type="Gene3D" id="3.20.20.70">
    <property type="entry name" value="Aldolase class I"/>
    <property type="match status" value="1"/>
</dbReference>
<dbReference type="Pfam" id="PF01070">
    <property type="entry name" value="FMN_dh"/>
    <property type="match status" value="2"/>
</dbReference>
<dbReference type="InterPro" id="IPR036400">
    <property type="entry name" value="Cyt_B5-like_heme/steroid_sf"/>
</dbReference>
<dbReference type="InterPro" id="IPR037396">
    <property type="entry name" value="FMN_HAD"/>
</dbReference>
<dbReference type="InterPro" id="IPR000262">
    <property type="entry name" value="FMN-dep_DH"/>
</dbReference>
<evidence type="ECO:0000259" key="4">
    <source>
        <dbReference type="PROSITE" id="PS50255"/>
    </source>
</evidence>
<organism evidence="6 7">
    <name type="scientific">Cyphellophora attinorum</name>
    <dbReference type="NCBI Taxonomy" id="1664694"/>
    <lineage>
        <taxon>Eukaryota</taxon>
        <taxon>Fungi</taxon>
        <taxon>Dikarya</taxon>
        <taxon>Ascomycota</taxon>
        <taxon>Pezizomycotina</taxon>
        <taxon>Eurotiomycetes</taxon>
        <taxon>Chaetothyriomycetidae</taxon>
        <taxon>Chaetothyriales</taxon>
        <taxon>Cyphellophoraceae</taxon>
        <taxon>Cyphellophora</taxon>
    </lineage>
</organism>
<dbReference type="InterPro" id="IPR001199">
    <property type="entry name" value="Cyt_B5-like_heme/steroid-bd"/>
</dbReference>
<dbReference type="PROSITE" id="PS51349">
    <property type="entry name" value="FMN_HYDROXY_ACID_DH_2"/>
    <property type="match status" value="1"/>
</dbReference>
<dbReference type="AlphaFoldDB" id="A0A0N1NZ28"/>
<evidence type="ECO:0000256" key="3">
    <source>
        <dbReference type="SAM" id="MobiDB-lite"/>
    </source>
</evidence>
<comment type="caution">
    <text evidence="6">The sequence shown here is derived from an EMBL/GenBank/DDBJ whole genome shotgun (WGS) entry which is preliminary data.</text>
</comment>
<sequence>MDAKEVAKHNSRESCYVIISGSVYDVTDVIEDHPGGSQAVLRWAGRDATRAYVPIHPSNTLEKHLPKDKHLGPVDPSTVELEKAEPEQTKPSSQHGVETDITVVQNLDDIEAVARQKVSAKAWAYFNSAADSLNSFHTNRADWSKISFRPRILRNVARANMKRRARLGHPDGELCLARGAAQSNIVYCSSTYSSVAHEDLAPCFGKSNGGALTFQLYVPRKKDDCERLIKVARDLKCKALVVTVDTAVLGRREEDDRYQAQLEVDEGRPMERTIATNEEAEGGVFRGVHCSTLDWDDIRWIKRLWGAENGPVYIKGVQTAEDALLAMREGIQGIYLSNHGGRQLDFAPSSIRTLLEIRKFCPEVLENMEVYLDGGVRRGTDVVKALCLGATAVGLGRPFLYALSAYGTDGVLRAIELLSAEIQTTMRLMGVTDINDLDLRHVNTKILERELPDELYSHPQRPYKL</sequence>
<dbReference type="Pfam" id="PF00173">
    <property type="entry name" value="Cyt-b5"/>
    <property type="match status" value="1"/>
</dbReference>
<evidence type="ECO:0000256" key="2">
    <source>
        <dbReference type="ARBA" id="ARBA00023002"/>
    </source>
</evidence>
<dbReference type="Gene3D" id="3.10.120.10">
    <property type="entry name" value="Cytochrome b5-like heme/steroid binding domain"/>
    <property type="match status" value="1"/>
</dbReference>
<reference evidence="6 7" key="1">
    <citation type="submission" date="2015-06" db="EMBL/GenBank/DDBJ databases">
        <title>Draft genome of the ant-associated black yeast Phialophora attae CBS 131958.</title>
        <authorList>
            <person name="Moreno L.F."/>
            <person name="Stielow B.J."/>
            <person name="de Hoog S."/>
            <person name="Vicente V.A."/>
            <person name="Weiss V.A."/>
            <person name="de Vries M."/>
            <person name="Cruz L.M."/>
            <person name="Souza E.M."/>
        </authorList>
    </citation>
    <scope>NUCLEOTIDE SEQUENCE [LARGE SCALE GENOMIC DNA]</scope>
    <source>
        <strain evidence="6 7">CBS 131958</strain>
    </source>
</reference>
<dbReference type="PROSITE" id="PS50255">
    <property type="entry name" value="CYTOCHROME_B5_2"/>
    <property type="match status" value="1"/>
</dbReference>
<evidence type="ECO:0000313" key="6">
    <source>
        <dbReference type="EMBL" id="KPI41236.1"/>
    </source>
</evidence>
<evidence type="ECO:0000256" key="1">
    <source>
        <dbReference type="ARBA" id="ARBA00001917"/>
    </source>
</evidence>
<dbReference type="SUPFAM" id="SSF55856">
    <property type="entry name" value="Cytochrome b5-like heme/steroid binding domain"/>
    <property type="match status" value="1"/>
</dbReference>
<keyword evidence="2" id="KW-0560">Oxidoreductase</keyword>